<proteinExistence type="inferred from homology"/>
<feature type="domain" description="B30.2/SPRY" evidence="9">
    <location>
        <begin position="238"/>
        <end position="434"/>
    </location>
</feature>
<dbReference type="SMART" id="SM00184">
    <property type="entry name" value="RING"/>
    <property type="match status" value="1"/>
</dbReference>
<dbReference type="SUPFAM" id="SSF49899">
    <property type="entry name" value="Concanavalin A-like lectins/glucanases"/>
    <property type="match status" value="1"/>
</dbReference>
<dbReference type="InterPro" id="IPR017907">
    <property type="entry name" value="Znf_RING_CS"/>
</dbReference>
<keyword evidence="4 7" id="KW-0863">Zinc-finger</keyword>
<dbReference type="InterPro" id="IPR001841">
    <property type="entry name" value="Znf_RING"/>
</dbReference>
<dbReference type="Proteomes" id="UP000826234">
    <property type="component" value="Unassembled WGS sequence"/>
</dbReference>
<dbReference type="InterPro" id="IPR013083">
    <property type="entry name" value="Znf_RING/FYVE/PHD"/>
</dbReference>
<keyword evidence="11" id="KW-1185">Reference proteome</keyword>
<dbReference type="Gene3D" id="3.30.40.10">
    <property type="entry name" value="Zinc/RING finger domain, C3HC4 (zinc finger)"/>
    <property type="match status" value="1"/>
</dbReference>
<dbReference type="PROSITE" id="PS50188">
    <property type="entry name" value="B302_SPRY"/>
    <property type="match status" value="1"/>
</dbReference>
<dbReference type="InterPro" id="IPR003877">
    <property type="entry name" value="SPRY_dom"/>
</dbReference>
<dbReference type="SUPFAM" id="SSF57850">
    <property type="entry name" value="RING/U-box"/>
    <property type="match status" value="1"/>
</dbReference>
<dbReference type="CDD" id="cd16594">
    <property type="entry name" value="RING-HC_TRIM7-like_C-IV"/>
    <property type="match status" value="1"/>
</dbReference>
<dbReference type="PROSITE" id="PS00518">
    <property type="entry name" value="ZF_RING_1"/>
    <property type="match status" value="1"/>
</dbReference>
<name>A0ABQ7TJH5_PHRPL</name>
<dbReference type="InterPro" id="IPR050143">
    <property type="entry name" value="TRIM/RBCC"/>
</dbReference>
<dbReference type="SMART" id="SM00589">
    <property type="entry name" value="PRY"/>
    <property type="match status" value="1"/>
</dbReference>
<evidence type="ECO:0000256" key="4">
    <source>
        <dbReference type="ARBA" id="ARBA00022771"/>
    </source>
</evidence>
<evidence type="ECO:0000256" key="7">
    <source>
        <dbReference type="PROSITE-ProRule" id="PRU00175"/>
    </source>
</evidence>
<dbReference type="Pfam" id="PF15227">
    <property type="entry name" value="zf-C3HC4_4"/>
    <property type="match status" value="1"/>
</dbReference>
<keyword evidence="2" id="KW-0800">Toxin</keyword>
<dbReference type="SMART" id="SM00449">
    <property type="entry name" value="SPRY"/>
    <property type="match status" value="1"/>
</dbReference>
<dbReference type="InterPro" id="IPR043136">
    <property type="entry name" value="B30.2/SPRY_sf"/>
</dbReference>
<evidence type="ECO:0000259" key="8">
    <source>
        <dbReference type="PROSITE" id="PS50089"/>
    </source>
</evidence>
<dbReference type="Gene3D" id="2.60.120.920">
    <property type="match status" value="1"/>
</dbReference>
<evidence type="ECO:0008006" key="12">
    <source>
        <dbReference type="Google" id="ProtNLM"/>
    </source>
</evidence>
<dbReference type="InterPro" id="IPR001870">
    <property type="entry name" value="B30.2/SPRY"/>
</dbReference>
<evidence type="ECO:0000256" key="1">
    <source>
        <dbReference type="ARBA" id="ARBA00009651"/>
    </source>
</evidence>
<sequence>MFCVCAEMAHGSQEQSLREELTCAICFDLFRDPVMLDCMHHFCRECIQSYWDSCLDVATCPQCRREFPTRSFRPQYLISGVVEKVRRCTSEEHRRKVQQHLEEALQSFQMEHEKLMRMRLGAEEKICSLLKTSGELNSKIRAAFEHLHRILDEEERTVLMELAREEQHWLMRLKGDSARLAKGMSDLKKNMKHIQQQIDNLGNSLLLEVENVTVRPATGVEALTTFNIEQHKDLYDGPLQYTFWRRMLKSISLAPAPLVFDPETAHPNLILSKDLTSVTERETPQLVPQSPKRFLQSVNILGKASFENGRHYWEVWVGNKTKWDLGVAAHSVDRTARVRLCPENGYWAIRLREGTKYWAAATPWVRLRPRHSLRKVGILLDCSTKKVAFYNAEDMAFLFSFHQAQAHKFYPFFSTCFSDGKKNQEPMRICHLNL</sequence>
<evidence type="ECO:0000259" key="9">
    <source>
        <dbReference type="PROSITE" id="PS50188"/>
    </source>
</evidence>
<evidence type="ECO:0000256" key="5">
    <source>
        <dbReference type="ARBA" id="ARBA00022833"/>
    </source>
</evidence>
<gene>
    <name evidence="10" type="ORF">JD844_012243</name>
</gene>
<evidence type="ECO:0000313" key="10">
    <source>
        <dbReference type="EMBL" id="KAH0629829.1"/>
    </source>
</evidence>
<comment type="function">
    <text evidence="6">Neurotoxin that produces dose-dependent hypolocomotion and hyperalgesia in mice. May directly act on the central nervous system, as it is 6500-fold more potent when administered intracerebroventricularly than intraperitoneal.</text>
</comment>
<dbReference type="CDD" id="cd12905">
    <property type="entry name" value="SPRY_PRY_A33L"/>
    <property type="match status" value="1"/>
</dbReference>
<dbReference type="InterPro" id="IPR003879">
    <property type="entry name" value="Butyrophylin_SPRY"/>
</dbReference>
<accession>A0ABQ7TJH5</accession>
<evidence type="ECO:0000256" key="3">
    <source>
        <dbReference type="ARBA" id="ARBA00022723"/>
    </source>
</evidence>
<keyword evidence="2" id="KW-0528">Neurotoxin</keyword>
<organism evidence="10 11">
    <name type="scientific">Phrynosoma platyrhinos</name>
    <name type="common">Desert horned lizard</name>
    <dbReference type="NCBI Taxonomy" id="52577"/>
    <lineage>
        <taxon>Eukaryota</taxon>
        <taxon>Metazoa</taxon>
        <taxon>Chordata</taxon>
        <taxon>Craniata</taxon>
        <taxon>Vertebrata</taxon>
        <taxon>Euteleostomi</taxon>
        <taxon>Lepidosauria</taxon>
        <taxon>Squamata</taxon>
        <taxon>Bifurcata</taxon>
        <taxon>Unidentata</taxon>
        <taxon>Episquamata</taxon>
        <taxon>Toxicofera</taxon>
        <taxon>Iguania</taxon>
        <taxon>Phrynosomatidae</taxon>
        <taxon>Phrynosomatinae</taxon>
        <taxon>Phrynosoma</taxon>
    </lineage>
</organism>
<dbReference type="PANTHER" id="PTHR24103">
    <property type="entry name" value="E3 UBIQUITIN-PROTEIN LIGASE TRIM"/>
    <property type="match status" value="1"/>
</dbReference>
<reference evidence="10 11" key="1">
    <citation type="journal article" date="2022" name="Gigascience">
        <title>A chromosome-level genome assembly and annotation of the desert horned lizard, Phrynosoma platyrhinos, provides insight into chromosomal rearrangements among reptiles.</title>
        <authorList>
            <person name="Koochekian N."/>
            <person name="Ascanio A."/>
            <person name="Farleigh K."/>
            <person name="Card D.C."/>
            <person name="Schield D.R."/>
            <person name="Castoe T.A."/>
            <person name="Jezkova T."/>
        </authorList>
    </citation>
    <scope>NUCLEOTIDE SEQUENCE [LARGE SCALE GENOMIC DNA]</scope>
    <source>
        <strain evidence="10">NK-2021</strain>
    </source>
</reference>
<dbReference type="PROSITE" id="PS50089">
    <property type="entry name" value="ZF_RING_2"/>
    <property type="match status" value="1"/>
</dbReference>
<keyword evidence="5" id="KW-0862">Zinc</keyword>
<protein>
    <recommendedName>
        <fullName evidence="12">Zinc-binding protein A33-like</fullName>
    </recommendedName>
</protein>
<dbReference type="Pfam" id="PF00622">
    <property type="entry name" value="SPRY"/>
    <property type="match status" value="1"/>
</dbReference>
<evidence type="ECO:0000256" key="6">
    <source>
        <dbReference type="ARBA" id="ARBA00034460"/>
    </source>
</evidence>
<dbReference type="InterPro" id="IPR006574">
    <property type="entry name" value="PRY"/>
</dbReference>
<comment type="caution">
    <text evidence="10">The sequence shown here is derived from an EMBL/GenBank/DDBJ whole genome shotgun (WGS) entry which is preliminary data.</text>
</comment>
<dbReference type="Pfam" id="PF13765">
    <property type="entry name" value="PRY"/>
    <property type="match status" value="1"/>
</dbReference>
<feature type="domain" description="RING-type" evidence="8">
    <location>
        <begin position="23"/>
        <end position="64"/>
    </location>
</feature>
<evidence type="ECO:0000256" key="2">
    <source>
        <dbReference type="ARBA" id="ARBA00022699"/>
    </source>
</evidence>
<dbReference type="PRINTS" id="PR01407">
    <property type="entry name" value="BUTYPHLNCDUF"/>
</dbReference>
<comment type="similarity">
    <text evidence="1">Belongs to the ohanin/vespryn family.</text>
</comment>
<dbReference type="InterPro" id="IPR013320">
    <property type="entry name" value="ConA-like_dom_sf"/>
</dbReference>
<keyword evidence="3" id="KW-0479">Metal-binding</keyword>
<evidence type="ECO:0000313" key="11">
    <source>
        <dbReference type="Proteomes" id="UP000826234"/>
    </source>
</evidence>
<dbReference type="EMBL" id="JAIPUX010000439">
    <property type="protein sequence ID" value="KAH0629829.1"/>
    <property type="molecule type" value="Genomic_DNA"/>
</dbReference>